<dbReference type="STRING" id="81985.R0FBU9"/>
<dbReference type="GO" id="GO:0005634">
    <property type="term" value="C:nucleus"/>
    <property type="evidence" value="ECO:0007669"/>
    <property type="project" value="UniProtKB-SubCell"/>
</dbReference>
<keyword evidence="4" id="KW-0862">Zinc</keyword>
<keyword evidence="2" id="KW-0479">Metal-binding</keyword>
<evidence type="ECO:0000313" key="7">
    <source>
        <dbReference type="Proteomes" id="UP000029121"/>
    </source>
</evidence>
<dbReference type="InterPro" id="IPR052035">
    <property type="entry name" value="ZnF_BED_domain_contain"/>
</dbReference>
<evidence type="ECO:0000256" key="4">
    <source>
        <dbReference type="ARBA" id="ARBA00022833"/>
    </source>
</evidence>
<dbReference type="SUPFAM" id="SSF53098">
    <property type="entry name" value="Ribonuclease H-like"/>
    <property type="match status" value="1"/>
</dbReference>
<dbReference type="AlphaFoldDB" id="R0FBU9"/>
<evidence type="ECO:0000256" key="2">
    <source>
        <dbReference type="ARBA" id="ARBA00022723"/>
    </source>
</evidence>
<sequence>MGQTNVHGLRDWGIEKKVFTLTLNNATANDTMQDILKERPNLYHNLSCEGEFFHVRCCAHILNLIVQDGLKVIGDALSKIRDSVKYVKATKARGIAFEICVLEEGVVVTLSLDFLTRWNSTYLMLDILGSI</sequence>
<keyword evidence="7" id="KW-1185">Reference proteome</keyword>
<gene>
    <name evidence="6" type="ORF">CARUB_v10002433mg</name>
</gene>
<comment type="subcellular location">
    <subcellularLocation>
        <location evidence="1">Nucleus</location>
    </subcellularLocation>
</comment>
<name>R0FBU9_9BRAS</name>
<dbReference type="PANTHER" id="PTHR46481">
    <property type="entry name" value="ZINC FINGER BED DOMAIN-CONTAINING PROTEIN 4"/>
    <property type="match status" value="1"/>
</dbReference>
<evidence type="ECO:0000313" key="6">
    <source>
        <dbReference type="EMBL" id="EOA19522.1"/>
    </source>
</evidence>
<evidence type="ECO:0000256" key="1">
    <source>
        <dbReference type="ARBA" id="ARBA00004123"/>
    </source>
</evidence>
<accession>R0FBU9</accession>
<evidence type="ECO:0000256" key="3">
    <source>
        <dbReference type="ARBA" id="ARBA00022771"/>
    </source>
</evidence>
<evidence type="ECO:0000256" key="5">
    <source>
        <dbReference type="ARBA" id="ARBA00023242"/>
    </source>
</evidence>
<dbReference type="EMBL" id="KB870810">
    <property type="protein sequence ID" value="EOA19522.1"/>
    <property type="molecule type" value="Genomic_DNA"/>
</dbReference>
<dbReference type="eggNOG" id="KOG1121">
    <property type="taxonomic scope" value="Eukaryota"/>
</dbReference>
<dbReference type="Proteomes" id="UP000029121">
    <property type="component" value="Unassembled WGS sequence"/>
</dbReference>
<proteinExistence type="predicted"/>
<dbReference type="InterPro" id="IPR012337">
    <property type="entry name" value="RNaseH-like_sf"/>
</dbReference>
<dbReference type="PANTHER" id="PTHR46481:SF10">
    <property type="entry name" value="ZINC FINGER BED DOMAIN-CONTAINING PROTEIN 39"/>
    <property type="match status" value="1"/>
</dbReference>
<keyword evidence="5" id="KW-0539">Nucleus</keyword>
<evidence type="ECO:0008006" key="8">
    <source>
        <dbReference type="Google" id="ProtNLM"/>
    </source>
</evidence>
<protein>
    <recommendedName>
        <fullName evidence="8">hAT-like transposase RNase-H fold domain-containing protein</fullName>
    </recommendedName>
</protein>
<reference evidence="7" key="1">
    <citation type="journal article" date="2013" name="Nat. Genet.">
        <title>The Capsella rubella genome and the genomic consequences of rapid mating system evolution.</title>
        <authorList>
            <person name="Slotte T."/>
            <person name="Hazzouri K.M."/>
            <person name="Agren J.A."/>
            <person name="Koenig D."/>
            <person name="Maumus F."/>
            <person name="Guo Y.L."/>
            <person name="Steige K."/>
            <person name="Platts A.E."/>
            <person name="Escobar J.S."/>
            <person name="Newman L.K."/>
            <person name="Wang W."/>
            <person name="Mandakova T."/>
            <person name="Vello E."/>
            <person name="Smith L.M."/>
            <person name="Henz S.R."/>
            <person name="Steffen J."/>
            <person name="Takuno S."/>
            <person name="Brandvain Y."/>
            <person name="Coop G."/>
            <person name="Andolfatto P."/>
            <person name="Hu T.T."/>
            <person name="Blanchette M."/>
            <person name="Clark R.M."/>
            <person name="Quesneville H."/>
            <person name="Nordborg M."/>
            <person name="Gaut B.S."/>
            <person name="Lysak M.A."/>
            <person name="Jenkins J."/>
            <person name="Grimwood J."/>
            <person name="Chapman J."/>
            <person name="Prochnik S."/>
            <person name="Shu S."/>
            <person name="Rokhsar D."/>
            <person name="Schmutz J."/>
            <person name="Weigel D."/>
            <person name="Wright S.I."/>
        </authorList>
    </citation>
    <scope>NUCLEOTIDE SEQUENCE [LARGE SCALE GENOMIC DNA]</scope>
    <source>
        <strain evidence="7">cv. Monte Gargano</strain>
    </source>
</reference>
<organism evidence="6 7">
    <name type="scientific">Capsella rubella</name>
    <dbReference type="NCBI Taxonomy" id="81985"/>
    <lineage>
        <taxon>Eukaryota</taxon>
        <taxon>Viridiplantae</taxon>
        <taxon>Streptophyta</taxon>
        <taxon>Embryophyta</taxon>
        <taxon>Tracheophyta</taxon>
        <taxon>Spermatophyta</taxon>
        <taxon>Magnoliopsida</taxon>
        <taxon>eudicotyledons</taxon>
        <taxon>Gunneridae</taxon>
        <taxon>Pentapetalae</taxon>
        <taxon>rosids</taxon>
        <taxon>malvids</taxon>
        <taxon>Brassicales</taxon>
        <taxon>Brassicaceae</taxon>
        <taxon>Camelineae</taxon>
        <taxon>Capsella</taxon>
    </lineage>
</organism>
<dbReference type="GO" id="GO:0008270">
    <property type="term" value="F:zinc ion binding"/>
    <property type="evidence" value="ECO:0007669"/>
    <property type="project" value="UniProtKB-KW"/>
</dbReference>
<keyword evidence="3" id="KW-0863">Zinc-finger</keyword>